<dbReference type="EMBL" id="CAJPIN010011552">
    <property type="protein sequence ID" value="CAG2060160.1"/>
    <property type="molecule type" value="Genomic_DNA"/>
</dbReference>
<feature type="non-terminal residue" evidence="3">
    <location>
        <position position="1"/>
    </location>
</feature>
<keyword evidence="4" id="KW-1185">Reference proteome</keyword>
<feature type="region of interest" description="Disordered" evidence="1">
    <location>
        <begin position="1"/>
        <end position="23"/>
    </location>
</feature>
<feature type="domain" description="DDHD" evidence="2">
    <location>
        <begin position="7"/>
        <end position="58"/>
    </location>
</feature>
<accession>A0ABN7NWK6</accession>
<evidence type="ECO:0000256" key="1">
    <source>
        <dbReference type="SAM" id="MobiDB-lite"/>
    </source>
</evidence>
<dbReference type="Proteomes" id="UP001153148">
    <property type="component" value="Unassembled WGS sequence"/>
</dbReference>
<evidence type="ECO:0000259" key="2">
    <source>
        <dbReference type="Pfam" id="PF02862"/>
    </source>
</evidence>
<proteinExistence type="predicted"/>
<dbReference type="InterPro" id="IPR004177">
    <property type="entry name" value="DDHD_dom"/>
</dbReference>
<organism evidence="3 4">
    <name type="scientific">Timema podura</name>
    <name type="common">Walking stick</name>
    <dbReference type="NCBI Taxonomy" id="61482"/>
    <lineage>
        <taxon>Eukaryota</taxon>
        <taxon>Metazoa</taxon>
        <taxon>Ecdysozoa</taxon>
        <taxon>Arthropoda</taxon>
        <taxon>Hexapoda</taxon>
        <taxon>Insecta</taxon>
        <taxon>Pterygota</taxon>
        <taxon>Neoptera</taxon>
        <taxon>Polyneoptera</taxon>
        <taxon>Phasmatodea</taxon>
        <taxon>Timematodea</taxon>
        <taxon>Timematoidea</taxon>
        <taxon>Timematidae</taxon>
        <taxon>Timema</taxon>
    </lineage>
</organism>
<protein>
    <recommendedName>
        <fullName evidence="2">DDHD domain-containing protein</fullName>
    </recommendedName>
</protein>
<sequence>VLEEQMHHDDTESTHSVEGEADQDVCVGQLNSGRRVDYVLQEAPFESFNEYLFALGSHDHQVNESLVIQTIQSRESNGNK</sequence>
<comment type="caution">
    <text evidence="3">The sequence shown here is derived from an EMBL/GenBank/DDBJ whole genome shotgun (WGS) entry which is preliminary data.</text>
</comment>
<evidence type="ECO:0000313" key="3">
    <source>
        <dbReference type="EMBL" id="CAG2060160.1"/>
    </source>
</evidence>
<evidence type="ECO:0000313" key="4">
    <source>
        <dbReference type="Proteomes" id="UP001153148"/>
    </source>
</evidence>
<name>A0ABN7NWK6_TIMPD</name>
<feature type="compositionally biased region" description="Basic and acidic residues" evidence="1">
    <location>
        <begin position="1"/>
        <end position="18"/>
    </location>
</feature>
<reference evidence="3" key="1">
    <citation type="submission" date="2021-03" db="EMBL/GenBank/DDBJ databases">
        <authorList>
            <person name="Tran Van P."/>
        </authorList>
    </citation>
    <scope>NUCLEOTIDE SEQUENCE</scope>
</reference>
<gene>
    <name evidence="3" type="ORF">TPAB3V08_LOCUS7118</name>
</gene>
<dbReference type="Pfam" id="PF02862">
    <property type="entry name" value="DDHD"/>
    <property type="match status" value="1"/>
</dbReference>